<feature type="active site" description="Proton acceptor" evidence="2">
    <location>
        <position position="188"/>
    </location>
</feature>
<dbReference type="PANTHER" id="PTHR30244:SF34">
    <property type="entry name" value="DTDP-4-AMINO-4,6-DIDEOXYGALACTOSE TRANSAMINASE"/>
    <property type="match status" value="1"/>
</dbReference>
<evidence type="ECO:0000313" key="5">
    <source>
        <dbReference type="EMBL" id="PTB18084.1"/>
    </source>
</evidence>
<evidence type="ECO:0000256" key="4">
    <source>
        <dbReference type="RuleBase" id="RU004508"/>
    </source>
</evidence>
<dbReference type="Gene3D" id="3.90.1150.10">
    <property type="entry name" value="Aspartate Aminotransferase, domain 1"/>
    <property type="match status" value="1"/>
</dbReference>
<evidence type="ECO:0000256" key="2">
    <source>
        <dbReference type="PIRSR" id="PIRSR000390-1"/>
    </source>
</evidence>
<dbReference type="AlphaFoldDB" id="A0A2T3XNJ7"/>
<dbReference type="NCBIfam" id="TIGR03588">
    <property type="entry name" value="PseC"/>
    <property type="match status" value="1"/>
</dbReference>
<feature type="modified residue" description="N6-(pyridoxal phosphate)lysine" evidence="3">
    <location>
        <position position="188"/>
    </location>
</feature>
<dbReference type="RefSeq" id="WP_107153264.1">
    <property type="nucleotide sequence ID" value="NZ_PYUC01000014.1"/>
</dbReference>
<dbReference type="SUPFAM" id="SSF53383">
    <property type="entry name" value="PLP-dependent transferases"/>
    <property type="match status" value="1"/>
</dbReference>
<dbReference type="CDD" id="cd00616">
    <property type="entry name" value="AHBA_syn"/>
    <property type="match status" value="1"/>
</dbReference>
<comment type="caution">
    <text evidence="5">The sequence shown here is derived from an EMBL/GenBank/DDBJ whole genome shotgun (WGS) entry which is preliminary data.</text>
</comment>
<dbReference type="InterPro" id="IPR000653">
    <property type="entry name" value="DegT/StrS_aminotransferase"/>
</dbReference>
<evidence type="ECO:0000256" key="1">
    <source>
        <dbReference type="ARBA" id="ARBA00037999"/>
    </source>
</evidence>
<dbReference type="Pfam" id="PF01041">
    <property type="entry name" value="DegT_DnrJ_EryC1"/>
    <property type="match status" value="1"/>
</dbReference>
<dbReference type="InterPro" id="IPR015422">
    <property type="entry name" value="PyrdxlP-dep_Trfase_small"/>
</dbReference>
<dbReference type="InterPro" id="IPR015424">
    <property type="entry name" value="PyrdxlP-dep_Trfase"/>
</dbReference>
<reference evidence="5 6" key="1">
    <citation type="submission" date="2018-03" db="EMBL/GenBank/DDBJ databases">
        <title>Whole genome analyses suggest that Burkholderia sensu lato contains two further novel genera in the rhizoxinica-symbiotica group Mycetohabitans gen. nov., and Trinickia gen. nov.: implications for the evolution of diazotrophy and nodulation in the Burkholderiaceae.</title>
        <authorList>
            <person name="Estrada De Los Santos P."/>
            <person name="Palmer M."/>
            <person name="Chavez-Ramirez B."/>
            <person name="Steenkamp E.T."/>
            <person name="Hirsch A.M."/>
            <person name="Manyaka P."/>
            <person name="Maluk M."/>
            <person name="Lafos M."/>
            <person name="Crook M."/>
            <person name="Gross E."/>
            <person name="Simon M.F."/>
            <person name="Bueno Dos Reis Junior F."/>
            <person name="Poole P.S."/>
            <person name="Venter S.N."/>
            <person name="James E.K."/>
        </authorList>
    </citation>
    <scope>NUCLEOTIDE SEQUENCE [LARGE SCALE GENOMIC DNA]</scope>
    <source>
        <strain evidence="5 6">JPY-366</strain>
    </source>
</reference>
<dbReference type="GO" id="GO:0030170">
    <property type="term" value="F:pyridoxal phosphate binding"/>
    <property type="evidence" value="ECO:0007669"/>
    <property type="project" value="TreeGrafter"/>
</dbReference>
<accession>A0A2T3XNJ7</accession>
<sequence>MIPYGRQDVTAADIDAVTEVLRSPFLTQGPAVPRFENAISAYTGAQYAVAVNSATSALHIACLALGLGPGDRLWTTPVTFVASANCGLYCGASVDFVDIDPATCNMSPQALRIKLERAREQAALPKVVVPVDLCGHPCDMAEIRALADEYGFRIIEDASHAVGARYRGKPVGCGDYADITVFSFHPVKIVTTAEGGVAVTNDATLAQRMAMLRSHGITRDQGAMSEPSHGPWYYEQIELGYNYRMTELQAALGASQLERLDAYVERRHDLARRYDRLLDGLPVRTPTRLDEGYSSLHLYVIRLVLDEHRTVSGCTHREVFEALREAGIGVNLHYIPVHIHPYYRKLGFRYGDFPASEQYYREAISLPLFATLKETEQDQIIDALWAVLMPSGTRSTSIGAGAGDSV</sequence>
<evidence type="ECO:0000313" key="6">
    <source>
        <dbReference type="Proteomes" id="UP000240638"/>
    </source>
</evidence>
<dbReference type="EMBL" id="PYUC01000014">
    <property type="protein sequence ID" value="PTB18084.1"/>
    <property type="molecule type" value="Genomic_DNA"/>
</dbReference>
<organism evidence="5 6">
    <name type="scientific">Trinickia symbiotica</name>
    <dbReference type="NCBI Taxonomy" id="863227"/>
    <lineage>
        <taxon>Bacteria</taxon>
        <taxon>Pseudomonadati</taxon>
        <taxon>Pseudomonadota</taxon>
        <taxon>Betaproteobacteria</taxon>
        <taxon>Burkholderiales</taxon>
        <taxon>Burkholderiaceae</taxon>
        <taxon>Trinickia</taxon>
    </lineage>
</organism>
<proteinExistence type="inferred from homology"/>
<dbReference type="PIRSF" id="PIRSF000390">
    <property type="entry name" value="PLP_StrS"/>
    <property type="match status" value="1"/>
</dbReference>
<comment type="similarity">
    <text evidence="1 4">Belongs to the DegT/DnrJ/EryC1 family.</text>
</comment>
<dbReference type="PANTHER" id="PTHR30244">
    <property type="entry name" value="TRANSAMINASE"/>
    <property type="match status" value="1"/>
</dbReference>
<dbReference type="Gene3D" id="3.40.640.10">
    <property type="entry name" value="Type I PLP-dependent aspartate aminotransferase-like (Major domain)"/>
    <property type="match status" value="1"/>
</dbReference>
<dbReference type="GO" id="GO:0008483">
    <property type="term" value="F:transaminase activity"/>
    <property type="evidence" value="ECO:0007669"/>
    <property type="project" value="TreeGrafter"/>
</dbReference>
<gene>
    <name evidence="5" type="primary">pseC</name>
    <name evidence="5" type="ORF">C9I57_24950</name>
</gene>
<keyword evidence="3 4" id="KW-0663">Pyridoxal phosphate</keyword>
<name>A0A2T3XNJ7_9BURK</name>
<dbReference type="Proteomes" id="UP000240638">
    <property type="component" value="Unassembled WGS sequence"/>
</dbReference>
<dbReference type="GO" id="GO:0000271">
    <property type="term" value="P:polysaccharide biosynthetic process"/>
    <property type="evidence" value="ECO:0007669"/>
    <property type="project" value="TreeGrafter"/>
</dbReference>
<evidence type="ECO:0000256" key="3">
    <source>
        <dbReference type="PIRSR" id="PIRSR000390-2"/>
    </source>
</evidence>
<dbReference type="InterPro" id="IPR020026">
    <property type="entry name" value="PseC"/>
</dbReference>
<dbReference type="InterPro" id="IPR015421">
    <property type="entry name" value="PyrdxlP-dep_Trfase_major"/>
</dbReference>
<protein>
    <submittedName>
        <fullName evidence="5">UDP-4-amino-4, 6-dideoxy-N-acetyl-beta-L-altrosamine transaminase</fullName>
    </submittedName>
</protein>